<gene>
    <name evidence="1" type="ORF">CWB99_08555</name>
</gene>
<comment type="caution">
    <text evidence="1">The sequence shown here is derived from an EMBL/GenBank/DDBJ whole genome shotgun (WGS) entry which is preliminary data.</text>
</comment>
<accession>A0A5S3WPE1</accession>
<reference evidence="1 2" key="1">
    <citation type="submission" date="2018-01" db="EMBL/GenBank/DDBJ databases">
        <authorList>
            <person name="Paulsen S."/>
            <person name="Gram L.K."/>
        </authorList>
    </citation>
    <scope>NUCLEOTIDE SEQUENCE [LARGE SCALE GENOMIC DNA]</scope>
    <source>
        <strain evidence="1 2">S2676</strain>
    </source>
</reference>
<sequence>MKTTKQNVKAVIEAEELLAKIEGGSKLSNNYLSKGMAHDMLCADAVGPGVQIYGCSLAD</sequence>
<dbReference type="AlphaFoldDB" id="A0A5S3WPE1"/>
<dbReference type="EMBL" id="PNCI01000017">
    <property type="protein sequence ID" value="TMP29641.1"/>
    <property type="molecule type" value="Genomic_DNA"/>
</dbReference>
<dbReference type="Proteomes" id="UP000310249">
    <property type="component" value="Unassembled WGS sequence"/>
</dbReference>
<dbReference type="RefSeq" id="WP_138550464.1">
    <property type="nucleotide sequence ID" value="NZ_PNCH01000012.1"/>
</dbReference>
<name>A0A5S3WPE1_9GAMM</name>
<protein>
    <submittedName>
        <fullName evidence="1">Uncharacterized protein</fullName>
    </submittedName>
</protein>
<evidence type="ECO:0000313" key="2">
    <source>
        <dbReference type="Proteomes" id="UP000310249"/>
    </source>
</evidence>
<reference evidence="2" key="2">
    <citation type="submission" date="2019-06" db="EMBL/GenBank/DDBJ databases">
        <title>Co-occurence of chitin degradation, pigmentation and bioactivity in marine Pseudoalteromonas.</title>
        <authorList>
            <person name="Sonnenschein E.C."/>
            <person name="Bech P.K."/>
        </authorList>
    </citation>
    <scope>NUCLEOTIDE SEQUENCE [LARGE SCALE GENOMIC DNA]</scope>
    <source>
        <strain evidence="2">S2676</strain>
    </source>
</reference>
<evidence type="ECO:0000313" key="1">
    <source>
        <dbReference type="EMBL" id="TMP29641.1"/>
    </source>
</evidence>
<proteinExistence type="predicted"/>
<dbReference type="OrthoDB" id="6302869at2"/>
<organism evidence="1 2">
    <name type="scientific">Pseudoalteromonas rubra</name>
    <dbReference type="NCBI Taxonomy" id="43658"/>
    <lineage>
        <taxon>Bacteria</taxon>
        <taxon>Pseudomonadati</taxon>
        <taxon>Pseudomonadota</taxon>
        <taxon>Gammaproteobacteria</taxon>
        <taxon>Alteromonadales</taxon>
        <taxon>Pseudoalteromonadaceae</taxon>
        <taxon>Pseudoalteromonas</taxon>
    </lineage>
</organism>